<dbReference type="PANTHER" id="PTHR43537:SF45">
    <property type="entry name" value="GNTR FAMILY REGULATORY PROTEIN"/>
    <property type="match status" value="1"/>
</dbReference>
<comment type="caution">
    <text evidence="5">The sequence shown here is derived from an EMBL/GenBank/DDBJ whole genome shotgun (WGS) entry which is preliminary data.</text>
</comment>
<sequence>MSRPARTALNASPRLRDVVSQELRSRIFSGALAPGTRLVERDLAEEFNVSRFPVREAVRMLTQEGLVESLPTRGSVVRGLAADEVRSIFDVREALEPLAARLAAARVADGALNPLPEQVRVARSALAAGDREAAAEANTDFHDQLIDLAGSTVLRDTLSPLVGRLHWLFRQVPDLASVCTDHAALAEAIGAGNSRLAEVEALRHVMHYRTLTQEFLFPPATP</sequence>
<dbReference type="PANTHER" id="PTHR43537">
    <property type="entry name" value="TRANSCRIPTIONAL REGULATOR, GNTR FAMILY"/>
    <property type="match status" value="1"/>
</dbReference>
<evidence type="ECO:0000256" key="2">
    <source>
        <dbReference type="ARBA" id="ARBA00023125"/>
    </source>
</evidence>
<dbReference type="Gene3D" id="1.20.120.530">
    <property type="entry name" value="GntR ligand-binding domain-like"/>
    <property type="match status" value="1"/>
</dbReference>
<dbReference type="InterPro" id="IPR000524">
    <property type="entry name" value="Tscrpt_reg_HTH_GntR"/>
</dbReference>
<evidence type="ECO:0000256" key="3">
    <source>
        <dbReference type="ARBA" id="ARBA00023163"/>
    </source>
</evidence>
<dbReference type="CDD" id="cd07377">
    <property type="entry name" value="WHTH_GntR"/>
    <property type="match status" value="1"/>
</dbReference>
<dbReference type="EMBL" id="DXBY01000318">
    <property type="protein sequence ID" value="HIZ37768.1"/>
    <property type="molecule type" value="Genomic_DNA"/>
</dbReference>
<keyword evidence="3" id="KW-0804">Transcription</keyword>
<reference evidence="5" key="2">
    <citation type="submission" date="2021-04" db="EMBL/GenBank/DDBJ databases">
        <authorList>
            <person name="Gilroy R."/>
        </authorList>
    </citation>
    <scope>NUCLEOTIDE SEQUENCE</scope>
    <source>
        <strain evidence="5">ChiGjej4B4-7305</strain>
    </source>
</reference>
<evidence type="ECO:0000259" key="4">
    <source>
        <dbReference type="PROSITE" id="PS50949"/>
    </source>
</evidence>
<dbReference type="SMART" id="SM00345">
    <property type="entry name" value="HTH_GNTR"/>
    <property type="match status" value="1"/>
</dbReference>
<dbReference type="Gene3D" id="1.10.10.10">
    <property type="entry name" value="Winged helix-like DNA-binding domain superfamily/Winged helix DNA-binding domain"/>
    <property type="match status" value="1"/>
</dbReference>
<evidence type="ECO:0000256" key="1">
    <source>
        <dbReference type="ARBA" id="ARBA00023015"/>
    </source>
</evidence>
<organism evidence="5 6">
    <name type="scientific">Candidatus Ruania gallistercoris</name>
    <dbReference type="NCBI Taxonomy" id="2838746"/>
    <lineage>
        <taxon>Bacteria</taxon>
        <taxon>Bacillati</taxon>
        <taxon>Actinomycetota</taxon>
        <taxon>Actinomycetes</taxon>
        <taxon>Micrococcales</taxon>
        <taxon>Ruaniaceae</taxon>
        <taxon>Ruania</taxon>
    </lineage>
</organism>
<keyword evidence="2" id="KW-0238">DNA-binding</keyword>
<dbReference type="PRINTS" id="PR00035">
    <property type="entry name" value="HTHGNTR"/>
</dbReference>
<dbReference type="Pfam" id="PF00392">
    <property type="entry name" value="GntR"/>
    <property type="match status" value="1"/>
</dbReference>
<accession>A0A9D2EHC2</accession>
<dbReference type="GO" id="GO:0003700">
    <property type="term" value="F:DNA-binding transcription factor activity"/>
    <property type="evidence" value="ECO:0007669"/>
    <property type="project" value="InterPro"/>
</dbReference>
<dbReference type="InterPro" id="IPR036390">
    <property type="entry name" value="WH_DNA-bd_sf"/>
</dbReference>
<dbReference type="SUPFAM" id="SSF48008">
    <property type="entry name" value="GntR ligand-binding domain-like"/>
    <property type="match status" value="1"/>
</dbReference>
<dbReference type="AlphaFoldDB" id="A0A9D2EHC2"/>
<dbReference type="PROSITE" id="PS50949">
    <property type="entry name" value="HTH_GNTR"/>
    <property type="match status" value="1"/>
</dbReference>
<dbReference type="SUPFAM" id="SSF46785">
    <property type="entry name" value="Winged helix' DNA-binding domain"/>
    <property type="match status" value="1"/>
</dbReference>
<dbReference type="InterPro" id="IPR036388">
    <property type="entry name" value="WH-like_DNA-bd_sf"/>
</dbReference>
<dbReference type="Proteomes" id="UP000824037">
    <property type="component" value="Unassembled WGS sequence"/>
</dbReference>
<dbReference type="SMART" id="SM00895">
    <property type="entry name" value="FCD"/>
    <property type="match status" value="1"/>
</dbReference>
<dbReference type="InterPro" id="IPR008920">
    <property type="entry name" value="TF_FadR/GntR_C"/>
</dbReference>
<feature type="domain" description="HTH gntR-type" evidence="4">
    <location>
        <begin position="13"/>
        <end position="80"/>
    </location>
</feature>
<gene>
    <name evidence="5" type="ORF">H9815_18485</name>
</gene>
<reference evidence="5" key="1">
    <citation type="journal article" date="2021" name="PeerJ">
        <title>Extensive microbial diversity within the chicken gut microbiome revealed by metagenomics and culture.</title>
        <authorList>
            <person name="Gilroy R."/>
            <person name="Ravi A."/>
            <person name="Getino M."/>
            <person name="Pursley I."/>
            <person name="Horton D.L."/>
            <person name="Alikhan N.F."/>
            <person name="Baker D."/>
            <person name="Gharbi K."/>
            <person name="Hall N."/>
            <person name="Watson M."/>
            <person name="Adriaenssens E.M."/>
            <person name="Foster-Nyarko E."/>
            <person name="Jarju S."/>
            <person name="Secka A."/>
            <person name="Antonio M."/>
            <person name="Oren A."/>
            <person name="Chaudhuri R.R."/>
            <person name="La Ragione R."/>
            <person name="Hildebrand F."/>
            <person name="Pallen M.J."/>
        </authorList>
    </citation>
    <scope>NUCLEOTIDE SEQUENCE</scope>
    <source>
        <strain evidence="5">ChiGjej4B4-7305</strain>
    </source>
</reference>
<evidence type="ECO:0000313" key="5">
    <source>
        <dbReference type="EMBL" id="HIZ37768.1"/>
    </source>
</evidence>
<keyword evidence="1" id="KW-0805">Transcription regulation</keyword>
<name>A0A9D2EHC2_9MICO</name>
<dbReference type="GO" id="GO:0003677">
    <property type="term" value="F:DNA binding"/>
    <property type="evidence" value="ECO:0007669"/>
    <property type="project" value="UniProtKB-KW"/>
</dbReference>
<protein>
    <submittedName>
        <fullName evidence="5">GntR family transcriptional regulator</fullName>
    </submittedName>
</protein>
<dbReference type="InterPro" id="IPR011711">
    <property type="entry name" value="GntR_C"/>
</dbReference>
<dbReference type="Pfam" id="PF07729">
    <property type="entry name" value="FCD"/>
    <property type="match status" value="1"/>
</dbReference>
<evidence type="ECO:0000313" key="6">
    <source>
        <dbReference type="Proteomes" id="UP000824037"/>
    </source>
</evidence>
<proteinExistence type="predicted"/>